<evidence type="ECO:0000256" key="1">
    <source>
        <dbReference type="SAM" id="MobiDB-lite"/>
    </source>
</evidence>
<feature type="compositionally biased region" description="Low complexity" evidence="1">
    <location>
        <begin position="98"/>
        <end position="119"/>
    </location>
</feature>
<comment type="caution">
    <text evidence="2">The sequence shown here is derived from an EMBL/GenBank/DDBJ whole genome shotgun (WGS) entry which is preliminary data.</text>
</comment>
<dbReference type="EMBL" id="JARKIB010000069">
    <property type="protein sequence ID" value="KAJ7749431.1"/>
    <property type="molecule type" value="Genomic_DNA"/>
</dbReference>
<evidence type="ECO:0000313" key="2">
    <source>
        <dbReference type="EMBL" id="KAJ7749431.1"/>
    </source>
</evidence>
<reference evidence="2" key="1">
    <citation type="submission" date="2023-03" db="EMBL/GenBank/DDBJ databases">
        <title>Massive genome expansion in bonnet fungi (Mycena s.s.) driven by repeated elements and novel gene families across ecological guilds.</title>
        <authorList>
            <consortium name="Lawrence Berkeley National Laboratory"/>
            <person name="Harder C.B."/>
            <person name="Miyauchi S."/>
            <person name="Viragh M."/>
            <person name="Kuo A."/>
            <person name="Thoen E."/>
            <person name="Andreopoulos B."/>
            <person name="Lu D."/>
            <person name="Skrede I."/>
            <person name="Drula E."/>
            <person name="Henrissat B."/>
            <person name="Morin E."/>
            <person name="Kohler A."/>
            <person name="Barry K."/>
            <person name="LaButti K."/>
            <person name="Morin E."/>
            <person name="Salamov A."/>
            <person name="Lipzen A."/>
            <person name="Mereny Z."/>
            <person name="Hegedus B."/>
            <person name="Baldrian P."/>
            <person name="Stursova M."/>
            <person name="Weitz H."/>
            <person name="Taylor A."/>
            <person name="Grigoriev I.V."/>
            <person name="Nagy L.G."/>
            <person name="Martin F."/>
            <person name="Kauserud H."/>
        </authorList>
    </citation>
    <scope>NUCLEOTIDE SEQUENCE</scope>
    <source>
        <strain evidence="2">CBHHK182m</strain>
    </source>
</reference>
<feature type="compositionally biased region" description="Basic residues" evidence="1">
    <location>
        <begin position="126"/>
        <end position="137"/>
    </location>
</feature>
<evidence type="ECO:0000313" key="3">
    <source>
        <dbReference type="Proteomes" id="UP001215598"/>
    </source>
</evidence>
<gene>
    <name evidence="2" type="ORF">B0H16DRAFT_1845490</name>
</gene>
<name>A0AAD7IS88_9AGAR</name>
<feature type="compositionally biased region" description="Acidic residues" evidence="1">
    <location>
        <begin position="40"/>
        <end position="52"/>
    </location>
</feature>
<feature type="region of interest" description="Disordered" evidence="1">
    <location>
        <begin position="37"/>
        <end position="141"/>
    </location>
</feature>
<organism evidence="2 3">
    <name type="scientific">Mycena metata</name>
    <dbReference type="NCBI Taxonomy" id="1033252"/>
    <lineage>
        <taxon>Eukaryota</taxon>
        <taxon>Fungi</taxon>
        <taxon>Dikarya</taxon>
        <taxon>Basidiomycota</taxon>
        <taxon>Agaricomycotina</taxon>
        <taxon>Agaricomycetes</taxon>
        <taxon>Agaricomycetidae</taxon>
        <taxon>Agaricales</taxon>
        <taxon>Marasmiineae</taxon>
        <taxon>Mycenaceae</taxon>
        <taxon>Mycena</taxon>
    </lineage>
</organism>
<dbReference type="Proteomes" id="UP001215598">
    <property type="component" value="Unassembled WGS sequence"/>
</dbReference>
<keyword evidence="3" id="KW-1185">Reference proteome</keyword>
<dbReference type="Gene3D" id="3.60.130.30">
    <property type="match status" value="1"/>
</dbReference>
<sequence length="513" mass="56127">MLWLPVARKTRSGHIFAEFYQAATFSILTPLATAVRAESDDQDDAEPEDCEPYLDTSDSDTFSDATFASTDTEAAGPTPPLPPKKKKRKRQSREPSLDTSDSDSFSDATFASTDTEAAGPTPPSPPKKKKKKRKRQPRAAPVVIADLEAPTSGVSRAHRRRARIRGVAVISSGHVARPAAYLKHAAGAESLPTTVDPNTLPVQWGAYRAGMPTTMENFRAKKRWTLSQLISIGFTRIQWDGIQARPLLDANGRIFAVLAGRPDTPAYAAAIARAFALLHPTDADSTVAVTIGISYGQGQRTPGLLHSDYPQLGQQLAADPAFQDIAAFGSAMLAFWAPSLYQYYRSCNSRLDPKLTTPRPFARSVFASATFNLGPHAWTFKHRDVLNLPFGWCPVTAFGDFDPTQGGHLVLWDLKLVIEFPHGSTILIPSATLAHSNIPVAKTEYRASFTQYSAGGLFRYVDNDFMTEAELAESNPEKYRENLASKEARWEMGVGLWSTLDELVELAEPVESA</sequence>
<accession>A0AAD7IS88</accession>
<feature type="compositionally biased region" description="Low complexity" evidence="1">
    <location>
        <begin position="55"/>
        <end position="72"/>
    </location>
</feature>
<dbReference type="AlphaFoldDB" id="A0AAD7IS88"/>
<proteinExistence type="predicted"/>
<protein>
    <submittedName>
        <fullName evidence="2">Uncharacterized protein</fullName>
    </submittedName>
</protein>